<reference evidence="1 2" key="1">
    <citation type="submission" date="2023-10" db="EMBL/GenBank/DDBJ databases">
        <title>Virgibacillus halophilus 5B73C genome.</title>
        <authorList>
            <person name="Miliotis G."/>
            <person name="Sengupta P."/>
            <person name="Hameed A."/>
            <person name="Chuvochina M."/>
            <person name="Mcdonagh F."/>
            <person name="Simpson A.C."/>
            <person name="Singh N.K."/>
            <person name="Rekha P.D."/>
            <person name="Raman K."/>
            <person name="Hugenholtz P."/>
            <person name="Venkateswaran K."/>
        </authorList>
    </citation>
    <scope>NUCLEOTIDE SEQUENCE [LARGE SCALE GENOMIC DNA]</scope>
    <source>
        <strain evidence="1 2">5B73C</strain>
    </source>
</reference>
<organism evidence="1 2">
    <name type="scientific">Tigheibacillus halophilus</name>
    <dbReference type="NCBI Taxonomy" id="361280"/>
    <lineage>
        <taxon>Bacteria</taxon>
        <taxon>Bacillati</taxon>
        <taxon>Bacillota</taxon>
        <taxon>Bacilli</taxon>
        <taxon>Bacillales</taxon>
        <taxon>Bacillaceae</taxon>
        <taxon>Tigheibacillus</taxon>
    </lineage>
</organism>
<comment type="caution">
    <text evidence="1">The sequence shown here is derived from an EMBL/GenBank/DDBJ whole genome shotgun (WGS) entry which is preliminary data.</text>
</comment>
<evidence type="ECO:0000313" key="2">
    <source>
        <dbReference type="Proteomes" id="UP001281447"/>
    </source>
</evidence>
<sequence length="173" mass="20008">MENKITKLEGYSPQISNLVSMMNYVRKTTLETVAGLSVANLDFLPSGDGNSIGALLAHIAAVERFFQIQTFEERHPHKSEIATLTPALGLGELGRDEIRGRQLSEYLQTMASTRENTLQELKKRDDEWLFREAAWGTDLSNNYFLWFHVFEDEINHRGQMRIIRKMMKDDREE</sequence>
<evidence type="ECO:0000313" key="1">
    <source>
        <dbReference type="EMBL" id="MDY0395262.1"/>
    </source>
</evidence>
<dbReference type="RefSeq" id="WP_390356150.1">
    <property type="nucleotide sequence ID" value="NZ_JBHUIZ010000012.1"/>
</dbReference>
<dbReference type="Pfam" id="PF04978">
    <property type="entry name" value="MST"/>
    <property type="match status" value="1"/>
</dbReference>
<protein>
    <submittedName>
        <fullName evidence="1">DinB family protein</fullName>
    </submittedName>
</protein>
<gene>
    <name evidence="1" type="ORF">RWE15_13580</name>
</gene>
<dbReference type="SUPFAM" id="SSF109854">
    <property type="entry name" value="DinB/YfiT-like putative metalloenzymes"/>
    <property type="match status" value="1"/>
</dbReference>
<accession>A0ABU5C7F8</accession>
<name>A0ABU5C7F8_9BACI</name>
<dbReference type="Gene3D" id="1.20.120.450">
    <property type="entry name" value="dinb family like domain"/>
    <property type="match status" value="1"/>
</dbReference>
<keyword evidence="2" id="KW-1185">Reference proteome</keyword>
<dbReference type="Proteomes" id="UP001281447">
    <property type="component" value="Unassembled WGS sequence"/>
</dbReference>
<dbReference type="InterPro" id="IPR007061">
    <property type="entry name" value="MST-like"/>
</dbReference>
<dbReference type="InterPro" id="IPR034660">
    <property type="entry name" value="DinB/YfiT-like"/>
</dbReference>
<dbReference type="EMBL" id="JAWDIP010000003">
    <property type="protein sequence ID" value="MDY0395262.1"/>
    <property type="molecule type" value="Genomic_DNA"/>
</dbReference>
<proteinExistence type="predicted"/>